<feature type="domain" description="EGF-like" evidence="2">
    <location>
        <begin position="149"/>
        <end position="177"/>
    </location>
</feature>
<dbReference type="AlphaFoldDB" id="V6TN24"/>
<dbReference type="VEuPathDB" id="GiardiaDB:DHA2_154582"/>
<comment type="caution">
    <text evidence="3">The sequence shown here is derived from an EMBL/GenBank/DDBJ whole genome shotgun (WGS) entry which is preliminary data.</text>
</comment>
<dbReference type="VEuPathDB" id="GiardiaDB:QR46_4985"/>
<dbReference type="InterPro" id="IPR009030">
    <property type="entry name" value="Growth_fac_rcpt_cys_sf"/>
</dbReference>
<dbReference type="InterPro" id="IPR006212">
    <property type="entry name" value="Furin_repeat"/>
</dbReference>
<keyword evidence="1" id="KW-1133">Transmembrane helix</keyword>
<sequence length="463" mass="47684">NKCVKCNNVAAGGITDCAECAAIESPAKAGAPLVTCSQCNGKKVQPDKKGCIQDCPSHSTEKPQQSGICECDQGYIPDDAGTGCIQGAASQCKTPDCKTCTNPAKDNEVCTECSDGKYLTPTSQCISDCTKLSNYYASVNDKGKKACKGCMVANCLTCNGQGKCSVCKDGFYGESCSKCNSACRTCSGATAEDCTECPSGKALKYDTTEKKGTCVKGCTPNTGNCEKCDLTVDGTSYCSKCKEANQFPQNGVCVAAGGRAITCTSQGTGVCNTCAAGSFRMDGGCYEDTKYPGKSVCTEANSAGDSCKTTTHGYKLEGGTLTTCPSNCEVCSSSTVCTMCMGGYFKTSSNTCTKCDKSCATCTTAVSTCDICADGYYKSSDKCIACDKGDASITGVRNCVDCAPPASKTGPVLCYLMKGDVIDPGKKSSLSGGAIAGIIIAVILVVGGLAGFLCWWFICRGKA</sequence>
<dbReference type="SMART" id="SM00181">
    <property type="entry name" value="EGF"/>
    <property type="match status" value="5"/>
</dbReference>
<keyword evidence="1" id="KW-0472">Membrane</keyword>
<dbReference type="EMBL" id="AHHH01000238">
    <property type="protein sequence ID" value="ESU40378.1"/>
    <property type="molecule type" value="Genomic_DNA"/>
</dbReference>
<dbReference type="VEuPathDB" id="GiardiaDB:GL50581_2080"/>
<feature type="domain" description="EGF-like" evidence="2">
    <location>
        <begin position="354"/>
        <end position="384"/>
    </location>
</feature>
<protein>
    <submittedName>
        <fullName evidence="3">Variant-specific surface protein</fullName>
    </submittedName>
</protein>
<feature type="transmembrane region" description="Helical" evidence="1">
    <location>
        <begin position="434"/>
        <end position="458"/>
    </location>
</feature>
<dbReference type="Pfam" id="PF03302">
    <property type="entry name" value="VSP"/>
    <property type="match status" value="1"/>
</dbReference>
<dbReference type="PANTHER" id="PTHR23275">
    <property type="entry name" value="CABRIOLET.-RELATED"/>
    <property type="match status" value="1"/>
</dbReference>
<dbReference type="InterPro" id="IPR052798">
    <property type="entry name" value="Giardia_VSA"/>
</dbReference>
<feature type="domain" description="EGF-like" evidence="2">
    <location>
        <begin position="323"/>
        <end position="353"/>
    </location>
</feature>
<dbReference type="OrthoDB" id="19903at2759"/>
<dbReference type="SMART" id="SM00261">
    <property type="entry name" value="FU"/>
    <property type="match status" value="4"/>
</dbReference>
<dbReference type="SUPFAM" id="SSF57184">
    <property type="entry name" value="Growth factor receptor domain"/>
    <property type="match status" value="3"/>
</dbReference>
<feature type="non-terminal residue" evidence="3">
    <location>
        <position position="1"/>
    </location>
</feature>
<dbReference type="Gene3D" id="2.10.220.10">
    <property type="entry name" value="Hormone Receptor, Insulin-like Growth Factor Receptor 1, Chain A, domain 2"/>
    <property type="match status" value="2"/>
</dbReference>
<dbReference type="InterPro" id="IPR000742">
    <property type="entry name" value="EGF"/>
</dbReference>
<evidence type="ECO:0000259" key="2">
    <source>
        <dbReference type="SMART" id="SM00181"/>
    </source>
</evidence>
<keyword evidence="1" id="KW-0812">Transmembrane</keyword>
<feature type="domain" description="EGF-like" evidence="2">
    <location>
        <begin position="35"/>
        <end position="85"/>
    </location>
</feature>
<dbReference type="PANTHER" id="PTHR23275:SF100">
    <property type="entry name" value="EGF-LIKE DOMAIN-CONTAINING PROTEIN"/>
    <property type="match status" value="1"/>
</dbReference>
<proteinExistence type="predicted"/>
<evidence type="ECO:0000256" key="1">
    <source>
        <dbReference type="SAM" id="Phobius"/>
    </source>
</evidence>
<evidence type="ECO:0000313" key="4">
    <source>
        <dbReference type="Proteomes" id="UP000018040"/>
    </source>
</evidence>
<evidence type="ECO:0000313" key="3">
    <source>
        <dbReference type="EMBL" id="ESU40378.1"/>
    </source>
</evidence>
<name>V6TN24_GIAIN</name>
<accession>V6TN24</accession>
<dbReference type="InterPro" id="IPR005127">
    <property type="entry name" value="Giardia_VSP"/>
</dbReference>
<gene>
    <name evidence="3" type="ORF">GSB_155120</name>
</gene>
<reference evidence="4" key="1">
    <citation type="submission" date="2012-02" db="EMBL/GenBank/DDBJ databases">
        <title>Genome sequencing of Giardia lamblia Genotypes A2 and B isolates (DH and GS) and comparative analysis with the genomes of Genotypes A1 and E (WB and Pig).</title>
        <authorList>
            <person name="Adam R."/>
            <person name="Dahlstrom E."/>
            <person name="Martens C."/>
            <person name="Bruno D."/>
            <person name="Barbian K."/>
            <person name="Porcella S.F."/>
            <person name="Nash T."/>
        </authorList>
    </citation>
    <scope>NUCLEOTIDE SEQUENCE</scope>
    <source>
        <strain evidence="4">GS</strain>
    </source>
</reference>
<feature type="domain" description="EGF-like" evidence="2">
    <location>
        <begin position="91"/>
        <end position="126"/>
    </location>
</feature>
<dbReference type="Proteomes" id="UP000018040">
    <property type="component" value="Unassembled WGS sequence"/>
</dbReference>
<reference evidence="3 4" key="2">
    <citation type="journal article" date="2013" name="Genome Biol. Evol.">
        <title>Genome sequencing of Giardia lamblia genotypes A2 and B isolates (DH and GS) and comparative analysis with the genomes of genotypes A1 and E (WB and Pig).</title>
        <authorList>
            <person name="Adam R.D."/>
            <person name="Dahlstrom E.W."/>
            <person name="Martens C.A."/>
            <person name="Bruno D.P."/>
            <person name="Barbian K.D."/>
            <person name="Ricklefs S.M."/>
            <person name="Hernandez M.M."/>
            <person name="Narla N.P."/>
            <person name="Patel R.B."/>
            <person name="Porcella S.F."/>
            <person name="Nash T.E."/>
        </authorList>
    </citation>
    <scope>NUCLEOTIDE SEQUENCE [LARGE SCALE GENOMIC DNA]</scope>
    <source>
        <strain evidence="3 4">GS</strain>
    </source>
</reference>
<organism evidence="3 4">
    <name type="scientific">Giardia intestinalis</name>
    <name type="common">Giardia lamblia</name>
    <dbReference type="NCBI Taxonomy" id="5741"/>
    <lineage>
        <taxon>Eukaryota</taxon>
        <taxon>Metamonada</taxon>
        <taxon>Diplomonadida</taxon>
        <taxon>Hexamitidae</taxon>
        <taxon>Giardiinae</taxon>
        <taxon>Giardia</taxon>
    </lineage>
</organism>